<evidence type="ECO:0000313" key="2">
    <source>
        <dbReference type="EMBL" id="SVC36928.1"/>
    </source>
</evidence>
<gene>
    <name evidence="2" type="ORF">METZ01_LOCUS289782</name>
</gene>
<organism evidence="2">
    <name type="scientific">marine metagenome</name>
    <dbReference type="NCBI Taxonomy" id="408172"/>
    <lineage>
        <taxon>unclassified sequences</taxon>
        <taxon>metagenomes</taxon>
        <taxon>ecological metagenomes</taxon>
    </lineage>
</organism>
<dbReference type="EMBL" id="UINC01087505">
    <property type="protein sequence ID" value="SVC36928.1"/>
    <property type="molecule type" value="Genomic_DNA"/>
</dbReference>
<accession>A0A382LJF7</accession>
<evidence type="ECO:0000256" key="1">
    <source>
        <dbReference type="ARBA" id="ARBA00023002"/>
    </source>
</evidence>
<dbReference type="Pfam" id="PF07355">
    <property type="entry name" value="GRDB"/>
    <property type="match status" value="1"/>
</dbReference>
<sequence length="172" mass="19381">MSVDSYKWLPYSLASWMQKAWHGAGEPATTPFTPLAKPLGQTRFALLTTGGLYLRDQQQPFDVLREAREPDWGDPSYRVIPRETSLGEISVAHTHFNPADAEEDFNILLPIHRFLDLEAKNEIGSLAPSAYSVMGFQGHPIPDYVPWRERYGPEILERMKSEGVEAVLLTPA</sequence>
<reference evidence="2" key="1">
    <citation type="submission" date="2018-05" db="EMBL/GenBank/DDBJ databases">
        <authorList>
            <person name="Lanie J.A."/>
            <person name="Ng W.-L."/>
            <person name="Kazmierczak K.M."/>
            <person name="Andrzejewski T.M."/>
            <person name="Davidsen T.M."/>
            <person name="Wayne K.J."/>
            <person name="Tettelin H."/>
            <person name="Glass J.I."/>
            <person name="Rusch D."/>
            <person name="Podicherti R."/>
            <person name="Tsui H.-C.T."/>
            <person name="Winkler M.E."/>
        </authorList>
    </citation>
    <scope>NUCLEOTIDE SEQUENCE</scope>
</reference>
<dbReference type="AlphaFoldDB" id="A0A382LJF7"/>
<proteinExistence type="predicted"/>
<dbReference type="GO" id="GO:0050485">
    <property type="term" value="F:oxidoreductase activity, acting on X-H and Y-H to form an X-Y bond, with a disulfide as acceptor"/>
    <property type="evidence" value="ECO:0007669"/>
    <property type="project" value="InterPro"/>
</dbReference>
<keyword evidence="1" id="KW-0560">Oxidoreductase</keyword>
<dbReference type="InterPro" id="IPR010187">
    <property type="entry name" value="Various_sel_PB"/>
</dbReference>
<protein>
    <submittedName>
        <fullName evidence="2">Uncharacterized protein</fullName>
    </submittedName>
</protein>
<name>A0A382LJF7_9ZZZZ</name>